<organism evidence="1 2">
    <name type="scientific">Oldenlandia corymbosa var. corymbosa</name>
    <dbReference type="NCBI Taxonomy" id="529605"/>
    <lineage>
        <taxon>Eukaryota</taxon>
        <taxon>Viridiplantae</taxon>
        <taxon>Streptophyta</taxon>
        <taxon>Embryophyta</taxon>
        <taxon>Tracheophyta</taxon>
        <taxon>Spermatophyta</taxon>
        <taxon>Magnoliopsida</taxon>
        <taxon>eudicotyledons</taxon>
        <taxon>Gunneridae</taxon>
        <taxon>Pentapetalae</taxon>
        <taxon>asterids</taxon>
        <taxon>lamiids</taxon>
        <taxon>Gentianales</taxon>
        <taxon>Rubiaceae</taxon>
        <taxon>Rubioideae</taxon>
        <taxon>Spermacoceae</taxon>
        <taxon>Hedyotis-Oldenlandia complex</taxon>
        <taxon>Oldenlandia</taxon>
    </lineage>
</organism>
<protein>
    <submittedName>
        <fullName evidence="1">OLC1v1005502C1</fullName>
    </submittedName>
</protein>
<dbReference type="Proteomes" id="UP001161247">
    <property type="component" value="Chromosome 5"/>
</dbReference>
<sequence length="170" mass="19252">MELFFYYNSIPPEMKLFTTSFYLSGEPLQFFYGLHLVSLLSTWEKLAEQLELRFGNFIWPTVVLNVWEADEPEVERVNMSVTGYQESDREEEEEINASTVEAEEVAENQGEGPCLGWTVGSVSGIYPRQVAPSVGKVLSFPVDRGRIQLCYEQWSPPGQDPMKGQVAGLD</sequence>
<keyword evidence="2" id="KW-1185">Reference proteome</keyword>
<accession>A0AAV1DES8</accession>
<evidence type="ECO:0000313" key="1">
    <source>
        <dbReference type="EMBL" id="CAI9106364.1"/>
    </source>
</evidence>
<proteinExistence type="predicted"/>
<dbReference type="AlphaFoldDB" id="A0AAV1DES8"/>
<dbReference type="EMBL" id="OX459122">
    <property type="protein sequence ID" value="CAI9106364.1"/>
    <property type="molecule type" value="Genomic_DNA"/>
</dbReference>
<gene>
    <name evidence="1" type="ORF">OLC1_LOCUS14872</name>
</gene>
<name>A0AAV1DES8_OLDCO</name>
<reference evidence="1" key="1">
    <citation type="submission" date="2023-03" db="EMBL/GenBank/DDBJ databases">
        <authorList>
            <person name="Julca I."/>
        </authorList>
    </citation>
    <scope>NUCLEOTIDE SEQUENCE</scope>
</reference>
<evidence type="ECO:0000313" key="2">
    <source>
        <dbReference type="Proteomes" id="UP001161247"/>
    </source>
</evidence>